<dbReference type="Proteomes" id="UP000286268">
    <property type="component" value="Chromosome"/>
</dbReference>
<keyword evidence="2" id="KW-1185">Reference proteome</keyword>
<proteinExistence type="predicted"/>
<dbReference type="EMBL" id="CP025746">
    <property type="protein sequence ID" value="QAA31016.1"/>
    <property type="molecule type" value="Genomic_DNA"/>
</dbReference>
<evidence type="ECO:0000313" key="1">
    <source>
        <dbReference type="EMBL" id="QAA31016.1"/>
    </source>
</evidence>
<name>A0A410DPM7_9CLOT</name>
<dbReference type="RefSeq" id="WP_128211584.1">
    <property type="nucleotide sequence ID" value="NZ_CP025746.1"/>
</dbReference>
<accession>A0A410DPM7</accession>
<dbReference type="OrthoDB" id="2876927at2"/>
<protein>
    <submittedName>
        <fullName evidence="1">Uncharacterized protein</fullName>
    </submittedName>
</protein>
<dbReference type="AlphaFoldDB" id="A0A410DPM7"/>
<reference evidence="1 2" key="1">
    <citation type="submission" date="2018-01" db="EMBL/GenBank/DDBJ databases">
        <title>Genome Sequencing and Assembly of Anaerobacter polyendosporus strain CT4.</title>
        <authorList>
            <person name="Tachaapaikoon C."/>
            <person name="Sutheeworapong S."/>
            <person name="Jenjaroenpun P."/>
            <person name="Wongsurawat T."/>
            <person name="Nookeaw I."/>
            <person name="Cheawchanlertfa P."/>
            <person name="Kosugi A."/>
            <person name="Cheevadhanarak S."/>
            <person name="Ratanakhanokchai K."/>
        </authorList>
    </citation>
    <scope>NUCLEOTIDE SEQUENCE [LARGE SCALE GENOMIC DNA]</scope>
    <source>
        <strain evidence="1 2">CT4</strain>
    </source>
</reference>
<sequence>MNIINDTVRFPEAVSGGRVITRTFNTYPVRVFKVAAALQGIDYGFSDDEGPFFRCTIDIKTEIITIYQIKVSITYGLRSKTFNKATDATINYSLIF</sequence>
<evidence type="ECO:0000313" key="2">
    <source>
        <dbReference type="Proteomes" id="UP000286268"/>
    </source>
</evidence>
<dbReference type="KEGG" id="cmah:C1I91_04710"/>
<gene>
    <name evidence="1" type="ORF">C1I91_04710</name>
</gene>
<organism evidence="1 2">
    <name type="scientific">Clostridium manihotivorum</name>
    <dbReference type="NCBI Taxonomy" id="2320868"/>
    <lineage>
        <taxon>Bacteria</taxon>
        <taxon>Bacillati</taxon>
        <taxon>Bacillota</taxon>
        <taxon>Clostridia</taxon>
        <taxon>Eubacteriales</taxon>
        <taxon>Clostridiaceae</taxon>
        <taxon>Clostridium</taxon>
    </lineage>
</organism>